<feature type="domain" description="Ketosynthase family 3 (KS3)" evidence="6">
    <location>
        <begin position="1"/>
        <end position="287"/>
    </location>
</feature>
<keyword evidence="3" id="KW-0808">Transferase</keyword>
<keyword evidence="2" id="KW-0597">Phosphoprotein</keyword>
<dbReference type="SMART" id="SM00825">
    <property type="entry name" value="PKS_KS"/>
    <property type="match status" value="1"/>
</dbReference>
<keyword evidence="8" id="KW-1185">Reference proteome</keyword>
<accession>A0ABP3AHN1</accession>
<dbReference type="InterPro" id="IPR018201">
    <property type="entry name" value="Ketoacyl_synth_AS"/>
</dbReference>
<keyword evidence="4" id="KW-0511">Multifunctional enzyme</keyword>
<evidence type="ECO:0000256" key="2">
    <source>
        <dbReference type="ARBA" id="ARBA00022553"/>
    </source>
</evidence>
<dbReference type="InterPro" id="IPR020841">
    <property type="entry name" value="PKS_Beta-ketoAc_synthase_dom"/>
</dbReference>
<dbReference type="Gene3D" id="3.40.47.10">
    <property type="match status" value="1"/>
</dbReference>
<dbReference type="PANTHER" id="PTHR43775">
    <property type="entry name" value="FATTY ACID SYNTHASE"/>
    <property type="match status" value="1"/>
</dbReference>
<dbReference type="EMBL" id="JAOL01000105">
    <property type="protein sequence ID" value="EUA90424.1"/>
    <property type="molecule type" value="Genomic_DNA"/>
</dbReference>
<dbReference type="PROSITE" id="PS52004">
    <property type="entry name" value="KS3_2"/>
    <property type="match status" value="1"/>
</dbReference>
<evidence type="ECO:0000256" key="1">
    <source>
        <dbReference type="ARBA" id="ARBA00022450"/>
    </source>
</evidence>
<proteinExistence type="predicted"/>
<evidence type="ECO:0000313" key="7">
    <source>
        <dbReference type="EMBL" id="EUA90424.1"/>
    </source>
</evidence>
<dbReference type="InterPro" id="IPR050091">
    <property type="entry name" value="PKS_NRPS_Biosynth_Enz"/>
</dbReference>
<dbReference type="Proteomes" id="UP000020681">
    <property type="component" value="Unassembled WGS sequence"/>
</dbReference>
<protein>
    <submittedName>
        <fullName evidence="7">Thiolase, N-terminal domain protein</fullName>
    </submittedName>
</protein>
<comment type="caution">
    <text evidence="7">The sequence shown here is derived from an EMBL/GenBank/DDBJ whole genome shotgun (WGS) entry which is preliminary data.</text>
</comment>
<dbReference type="SUPFAM" id="SSF53901">
    <property type="entry name" value="Thiolase-like"/>
    <property type="match status" value="1"/>
</dbReference>
<organism evidence="7 8">
    <name type="scientific">Mycobacterium ulcerans str. Harvey</name>
    <dbReference type="NCBI Taxonomy" id="1299332"/>
    <lineage>
        <taxon>Bacteria</taxon>
        <taxon>Bacillati</taxon>
        <taxon>Actinomycetota</taxon>
        <taxon>Actinomycetes</taxon>
        <taxon>Mycobacteriales</taxon>
        <taxon>Mycobacteriaceae</taxon>
        <taxon>Mycobacterium</taxon>
        <taxon>Mycobacterium ulcerans group</taxon>
    </lineage>
</organism>
<dbReference type="PANTHER" id="PTHR43775:SF37">
    <property type="entry name" value="SI:DKEY-61P9.11"/>
    <property type="match status" value="1"/>
</dbReference>
<gene>
    <name evidence="7" type="ORF">I551_3185</name>
</gene>
<evidence type="ECO:0000256" key="3">
    <source>
        <dbReference type="ARBA" id="ARBA00022679"/>
    </source>
</evidence>
<evidence type="ECO:0000259" key="6">
    <source>
        <dbReference type="PROSITE" id="PS52004"/>
    </source>
</evidence>
<dbReference type="InterPro" id="IPR014030">
    <property type="entry name" value="Ketoacyl_synth_N"/>
</dbReference>
<evidence type="ECO:0000256" key="4">
    <source>
        <dbReference type="ARBA" id="ARBA00023268"/>
    </source>
</evidence>
<dbReference type="PROSITE" id="PS00606">
    <property type="entry name" value="KS3_1"/>
    <property type="match status" value="1"/>
</dbReference>
<name>A0ABP3AHN1_MYCUL</name>
<dbReference type="CDD" id="cd00833">
    <property type="entry name" value="PKS"/>
    <property type="match status" value="1"/>
</dbReference>
<feature type="region of interest" description="Disordered" evidence="5">
    <location>
        <begin position="258"/>
        <end position="287"/>
    </location>
</feature>
<feature type="compositionally biased region" description="Basic residues" evidence="5">
    <location>
        <begin position="276"/>
        <end position="287"/>
    </location>
</feature>
<evidence type="ECO:0000256" key="5">
    <source>
        <dbReference type="SAM" id="MobiDB-lite"/>
    </source>
</evidence>
<reference evidence="7 8" key="1">
    <citation type="submission" date="2014-01" db="EMBL/GenBank/DDBJ databases">
        <authorList>
            <person name="Dobos K."/>
            <person name="Lenaerts A."/>
            <person name="Ordway D."/>
            <person name="DeGroote M.A."/>
            <person name="Parker T."/>
            <person name="Sizemore C."/>
            <person name="Tallon L.J."/>
            <person name="Sadzewicz L.K."/>
            <person name="Sengamalay N."/>
            <person name="Fraser C.M."/>
            <person name="Hine E."/>
            <person name="Shefchek K.A."/>
            <person name="Das S.P."/>
            <person name="Tettelin H."/>
        </authorList>
    </citation>
    <scope>NUCLEOTIDE SEQUENCE [LARGE SCALE GENOMIC DNA]</scope>
    <source>
        <strain evidence="7 8">Harvey</strain>
    </source>
</reference>
<sequence>MEQSAAGKESIVTLSEEELREAGVSDKTLADPSYVRRAPLVDGIDEFDADFFGFPPLAAQVLDPQHRLFLQCAWHALEDANCDPAKFDGSIGVYGTSSPSGYLLHNLLSHRDPNTVLAEGLNFDQFSLFLQNDKDFLATRISHAFNLRGPSIAVQTACSSSLVAVHLACLSLLSGECDVALAGGSSLCVPHHVGYFTSPGSMVSAVGHCRPFDVRSDGTVFGSGVAMVVLKPLQAAIDAGDRIHAVIRASAINNDGSAKMGYAAPNPPPRPMSSRKLTRCRASTRRR</sequence>
<keyword evidence="1" id="KW-0596">Phosphopantetheine</keyword>
<dbReference type="InterPro" id="IPR016039">
    <property type="entry name" value="Thiolase-like"/>
</dbReference>
<evidence type="ECO:0000313" key="8">
    <source>
        <dbReference type="Proteomes" id="UP000020681"/>
    </source>
</evidence>
<dbReference type="Pfam" id="PF00109">
    <property type="entry name" value="ketoacyl-synt"/>
    <property type="match status" value="1"/>
</dbReference>